<evidence type="ECO:0000256" key="4">
    <source>
        <dbReference type="SAM" id="MobiDB-lite"/>
    </source>
</evidence>
<dbReference type="InterPro" id="IPR054082">
    <property type="entry name" value="Talin_IBS2B"/>
</dbReference>
<gene>
    <name evidence="6" type="ORF">CAOG_002203</name>
</gene>
<dbReference type="Pfam" id="PF00339">
    <property type="entry name" value="Arrestin_N"/>
    <property type="match status" value="1"/>
</dbReference>
<dbReference type="Gene3D" id="1.20.1420.10">
    <property type="entry name" value="Talin, central domain"/>
    <property type="match status" value="2"/>
</dbReference>
<feature type="region of interest" description="Disordered" evidence="4">
    <location>
        <begin position="352"/>
        <end position="379"/>
    </location>
</feature>
<dbReference type="InParanoid" id="A0A0D2WLV4"/>
<dbReference type="EMBL" id="KE346362">
    <property type="protein sequence ID" value="KJE90993.1"/>
    <property type="molecule type" value="Genomic_DNA"/>
</dbReference>
<dbReference type="GO" id="GO:0007165">
    <property type="term" value="P:signal transduction"/>
    <property type="evidence" value="ECO:0007669"/>
    <property type="project" value="InterPro"/>
</dbReference>
<dbReference type="eggNOG" id="KOG4261">
    <property type="taxonomic scope" value="Eukaryota"/>
</dbReference>
<dbReference type="SMART" id="SM00307">
    <property type="entry name" value="ILWEQ"/>
    <property type="match status" value="1"/>
</dbReference>
<keyword evidence="3" id="KW-0963">Cytoplasm</keyword>
<evidence type="ECO:0000256" key="1">
    <source>
        <dbReference type="ARBA" id="ARBA00004496"/>
    </source>
</evidence>
<dbReference type="GO" id="GO:0007155">
    <property type="term" value="P:cell adhesion"/>
    <property type="evidence" value="ECO:0007669"/>
    <property type="project" value="InterPro"/>
</dbReference>
<dbReference type="Gene3D" id="2.60.40.640">
    <property type="match status" value="1"/>
</dbReference>
<evidence type="ECO:0000256" key="3">
    <source>
        <dbReference type="ARBA" id="ARBA00022490"/>
    </source>
</evidence>
<dbReference type="Gene3D" id="1.20.1410.10">
    <property type="entry name" value="I/LWEQ domain"/>
    <property type="match status" value="1"/>
</dbReference>
<evidence type="ECO:0000313" key="6">
    <source>
        <dbReference type="EMBL" id="KJE90993.1"/>
    </source>
</evidence>
<comment type="similarity">
    <text evidence="2">Belongs to the arrestin family.</text>
</comment>
<comment type="subcellular location">
    <subcellularLocation>
        <location evidence="1">Cytoplasm</location>
    </subcellularLocation>
</comment>
<dbReference type="GO" id="GO:0002031">
    <property type="term" value="P:G protein-coupled receptor internalization"/>
    <property type="evidence" value="ECO:0007669"/>
    <property type="project" value="TreeGrafter"/>
</dbReference>
<dbReference type="STRING" id="595528.A0A0D2WLV4"/>
<feature type="region of interest" description="Disordered" evidence="4">
    <location>
        <begin position="398"/>
        <end position="422"/>
    </location>
</feature>
<protein>
    <recommendedName>
        <fullName evidence="5">I/LWEQ domain-containing protein</fullName>
    </recommendedName>
</protein>
<dbReference type="InterPro" id="IPR014753">
    <property type="entry name" value="Arrestin_N"/>
</dbReference>
<dbReference type="InterPro" id="IPR036723">
    <property type="entry name" value="Alpha-catenin/vinculin-like_sf"/>
</dbReference>
<dbReference type="OrthoDB" id="298939at2759"/>
<feature type="compositionally biased region" description="Low complexity" evidence="4">
    <location>
        <begin position="361"/>
        <end position="379"/>
    </location>
</feature>
<dbReference type="GO" id="GO:0051015">
    <property type="term" value="F:actin filament binding"/>
    <property type="evidence" value="ECO:0007669"/>
    <property type="project" value="InterPro"/>
</dbReference>
<evidence type="ECO:0000313" key="7">
    <source>
        <dbReference type="Proteomes" id="UP000008743"/>
    </source>
</evidence>
<dbReference type="GO" id="GO:0001664">
    <property type="term" value="F:G protein-coupled receptor binding"/>
    <property type="evidence" value="ECO:0007669"/>
    <property type="project" value="TreeGrafter"/>
</dbReference>
<reference evidence="7" key="1">
    <citation type="submission" date="2011-02" db="EMBL/GenBank/DDBJ databases">
        <title>The Genome Sequence of Capsaspora owczarzaki ATCC 30864.</title>
        <authorList>
            <person name="Russ C."/>
            <person name="Cuomo C."/>
            <person name="Burger G."/>
            <person name="Gray M.W."/>
            <person name="Holland P.W.H."/>
            <person name="King N."/>
            <person name="Lang F.B.F."/>
            <person name="Roger A.J."/>
            <person name="Ruiz-Trillo I."/>
            <person name="Young S.K."/>
            <person name="Zeng Q."/>
            <person name="Gargeya S."/>
            <person name="Alvarado L."/>
            <person name="Berlin A."/>
            <person name="Chapman S.B."/>
            <person name="Chen Z."/>
            <person name="Freedman E."/>
            <person name="Gellesch M."/>
            <person name="Goldberg J."/>
            <person name="Griggs A."/>
            <person name="Gujja S."/>
            <person name="Heilman E."/>
            <person name="Heiman D."/>
            <person name="Howarth C."/>
            <person name="Mehta T."/>
            <person name="Neiman D."/>
            <person name="Pearson M."/>
            <person name="Roberts A."/>
            <person name="Saif S."/>
            <person name="Shea T."/>
            <person name="Shenoy N."/>
            <person name="Sisk P."/>
            <person name="Stolte C."/>
            <person name="Sykes S."/>
            <person name="White J."/>
            <person name="Yandava C."/>
            <person name="Haas B."/>
            <person name="Nusbaum C."/>
            <person name="Birren B."/>
        </authorList>
    </citation>
    <scope>NUCLEOTIDE SEQUENCE</scope>
    <source>
        <strain evidence="7">ATCC 30864</strain>
    </source>
</reference>
<dbReference type="InterPro" id="IPR035964">
    <property type="entry name" value="I/LWEQ_dom_sf"/>
</dbReference>
<dbReference type="Gene3D" id="2.60.40.840">
    <property type="match status" value="1"/>
</dbReference>
<dbReference type="AlphaFoldDB" id="A0A0D2WLV4"/>
<dbReference type="GO" id="GO:0005737">
    <property type="term" value="C:cytoplasm"/>
    <property type="evidence" value="ECO:0007669"/>
    <property type="project" value="UniProtKB-SubCell"/>
</dbReference>
<proteinExistence type="inferred from homology"/>
<dbReference type="Pfam" id="PF21896">
    <property type="entry name" value="Talin_IBS2B"/>
    <property type="match status" value="1"/>
</dbReference>
<sequence>MTTRTFNYRNSKDKIMGVYLGGRTIFDHGGEIDLIEGVIKVSERQFLENKVLIAQVACDYVYEDSNWDIHEDTFYQRQVELHPNSTEAYETTAAQRALVRKVGGACFPFIVRLPHDLPASVILKPESYFEGKPIGISWTVRTWLAGISSGTRTSIVTLPFQKINFFPLLTDVKPPSASGQKSFMFDNARPLTLKATLEKEVFYHNEPINVKVQIENLSKKEVCAIKISVKQIVEVRFETSLREKIKSVVATIESTRGCPIKKHSEFSSTYSVTPKVTTQETHHVAQEYKLNMADNAQLAATTRLTHTTADLGPGVTVSYYINVHAVVAMGSDLIVKLPFTISYPEPEKATKAIASSEHAHSATSNAPALAASPAPVPRVAGPTAAAAAAPVHAPEPDLLINFDDDMPTNTLAPEANNPFDTAAPAVENPFANPFAAAPPPQAQQGIQASLQVVRNSLFTAQTAYGMVSTGNLGVGDDVPLDTRVPQLAQTVRSVGATISQLNNNLSLLRRAGDQTASLSIIQDAANVAAALRSLEKTSIGLTRSLTDPSSQHALLGGITDILDKSAQLIETVGAVLADPGVGENRGRFASLAEYISQALPAIIKALPGNRECQLAIDTIATISSHLDDPFSELAPANPAAAAAAVVTAADLLHQRANALSDAFKGLGSAVATPGHVALVVQAATNYRAALPPVLAAGRQMAQAFTDARLRSQLSTALKAICHTSVRLLTVVPQSMIDGSPAAKKTLEDTGALVVESMRALLNGTAAIKAQFESIAAAAAAASGTQQQQVPVAASAVASVTTTPTTQPASAGAAPVNPAQRFLKTALTRRDSFEDFIQQGRAPVADVAPANDVSSQYLEADSQLRLIAESIAGANRSLADSRSRPHRNTVVASDSQLQGAVIDAIFPIVISVSSLVESARSRVNELAILGRHFHSANFSNRDRSFTDVLVSTARELSTSITALVSAADLVMNGSGSIDTLIRAASGVSSDSARLVAASQVQEHVNSNSQQEVEESSRGVTRATTSLITAAEKIRASSGTAATSGAVESPELRERQVRDLEKDLQSSQRSAFLGRKGSLWRVA</sequence>
<feature type="compositionally biased region" description="Basic and acidic residues" evidence="4">
    <location>
        <begin position="1048"/>
        <end position="1062"/>
    </location>
</feature>
<dbReference type="InterPro" id="IPR002558">
    <property type="entry name" value="ILWEQ_dom"/>
</dbReference>
<dbReference type="eggNOG" id="KOG3865">
    <property type="taxonomic scope" value="Eukaryota"/>
</dbReference>
<dbReference type="InterPro" id="IPR011021">
    <property type="entry name" value="Arrestin-like_N"/>
</dbReference>
<dbReference type="InterPro" id="IPR014752">
    <property type="entry name" value="Arrestin-like_C"/>
</dbReference>
<dbReference type="InterPro" id="IPR014756">
    <property type="entry name" value="Ig_E-set"/>
</dbReference>
<dbReference type="SMART" id="SM01017">
    <property type="entry name" value="Arrestin_C"/>
    <property type="match status" value="1"/>
</dbReference>
<dbReference type="PANTHER" id="PTHR11792:SF17">
    <property type="entry name" value="KURTZ ARRESTIN"/>
    <property type="match status" value="1"/>
</dbReference>
<accession>A0A0D2WLV4</accession>
<dbReference type="Pfam" id="PF01608">
    <property type="entry name" value="I_LWEQ"/>
    <property type="match status" value="1"/>
</dbReference>
<dbReference type="PROSITE" id="PS50945">
    <property type="entry name" value="I_LWEQ"/>
    <property type="match status" value="1"/>
</dbReference>
<dbReference type="PhylomeDB" id="A0A0D2WLV4"/>
<dbReference type="SUPFAM" id="SSF47220">
    <property type="entry name" value="alpha-catenin/vinculin-like"/>
    <property type="match status" value="1"/>
</dbReference>
<feature type="region of interest" description="Disordered" evidence="4">
    <location>
        <begin position="1037"/>
        <end position="1066"/>
    </location>
</feature>
<dbReference type="Proteomes" id="UP000008743">
    <property type="component" value="Unassembled WGS sequence"/>
</dbReference>
<name>A0A0D2WLV4_CAPO3</name>
<keyword evidence="7" id="KW-1185">Reference proteome</keyword>
<dbReference type="SUPFAM" id="SSF109885">
    <property type="entry name" value="I/LWEQ domain"/>
    <property type="match status" value="1"/>
</dbReference>
<dbReference type="InterPro" id="IPR011022">
    <property type="entry name" value="Arrestin_C-like"/>
</dbReference>
<dbReference type="InterPro" id="IPR000698">
    <property type="entry name" value="Arrestin"/>
</dbReference>
<dbReference type="Pfam" id="PF02752">
    <property type="entry name" value="Arrestin_C"/>
    <property type="match status" value="1"/>
</dbReference>
<evidence type="ECO:0000256" key="2">
    <source>
        <dbReference type="ARBA" id="ARBA00005298"/>
    </source>
</evidence>
<organism evidence="6 7">
    <name type="scientific">Capsaspora owczarzaki (strain ATCC 30864)</name>
    <dbReference type="NCBI Taxonomy" id="595528"/>
    <lineage>
        <taxon>Eukaryota</taxon>
        <taxon>Filasterea</taxon>
        <taxon>Capsaspora</taxon>
    </lineage>
</organism>
<dbReference type="PANTHER" id="PTHR11792">
    <property type="entry name" value="ARRESTIN"/>
    <property type="match status" value="1"/>
</dbReference>
<dbReference type="SUPFAM" id="SSF81296">
    <property type="entry name" value="E set domains"/>
    <property type="match status" value="2"/>
</dbReference>
<evidence type="ECO:0000259" key="5">
    <source>
        <dbReference type="PROSITE" id="PS50945"/>
    </source>
</evidence>
<dbReference type="eggNOG" id="KOG0980">
    <property type="taxonomic scope" value="Eukaryota"/>
</dbReference>
<feature type="domain" description="I/LWEQ" evidence="5">
    <location>
        <begin position="847"/>
        <end position="1081"/>
    </location>
</feature>